<evidence type="ECO:0000256" key="1">
    <source>
        <dbReference type="SAM" id="SignalP"/>
    </source>
</evidence>
<reference evidence="3" key="1">
    <citation type="journal article" date="2019" name="Int. J. Syst. Evol. Microbiol.">
        <title>The Global Catalogue of Microorganisms (GCM) 10K type strain sequencing project: providing services to taxonomists for standard genome sequencing and annotation.</title>
        <authorList>
            <consortium name="The Broad Institute Genomics Platform"/>
            <consortium name="The Broad Institute Genome Sequencing Center for Infectious Disease"/>
            <person name="Wu L."/>
            <person name="Ma J."/>
        </authorList>
    </citation>
    <scope>NUCLEOTIDE SEQUENCE [LARGE SCALE GENOMIC DNA]</scope>
    <source>
        <strain evidence="3">CCUG 51308</strain>
    </source>
</reference>
<proteinExistence type="predicted"/>
<keyword evidence="3" id="KW-1185">Reference proteome</keyword>
<gene>
    <name evidence="2" type="ORF">ACFQS8_09465</name>
</gene>
<evidence type="ECO:0000313" key="2">
    <source>
        <dbReference type="EMBL" id="MFC7291842.1"/>
    </source>
</evidence>
<dbReference type="EMBL" id="JBHTBR010000005">
    <property type="protein sequence ID" value="MFC7291842.1"/>
    <property type="molecule type" value="Genomic_DNA"/>
</dbReference>
<organism evidence="2 3">
    <name type="scientific">Hirschia litorea</name>
    <dbReference type="NCBI Taxonomy" id="1199156"/>
    <lineage>
        <taxon>Bacteria</taxon>
        <taxon>Pseudomonadati</taxon>
        <taxon>Pseudomonadota</taxon>
        <taxon>Alphaproteobacteria</taxon>
        <taxon>Hyphomonadales</taxon>
        <taxon>Hyphomonadaceae</taxon>
        <taxon>Hirschia</taxon>
    </lineage>
</organism>
<protein>
    <recommendedName>
        <fullName evidence="4">Lipoprotein</fullName>
    </recommendedName>
</protein>
<dbReference type="Proteomes" id="UP001596492">
    <property type="component" value="Unassembled WGS sequence"/>
</dbReference>
<feature type="signal peptide" evidence="1">
    <location>
        <begin position="1"/>
        <end position="23"/>
    </location>
</feature>
<name>A0ABW2ILR8_9PROT</name>
<evidence type="ECO:0000313" key="3">
    <source>
        <dbReference type="Proteomes" id="UP001596492"/>
    </source>
</evidence>
<sequence length="211" mass="23231">MSRRFFVGLIIGTAFLSSGCATVAVFENVTETEIQLTKPQSQLRKASIAFCEASRDAEWASGESNFSSLMRIWGGENEVGTEYWARLTKFESPVSEIVEQISYDVEHATLQLSELNKLAQTLLPSHGAETKPRNADVREFERVLIHAGQARETFAMSFLRAQEANEGQLIIKPAAVLEPLDQELDLARSIANGLAASRMSDALALLKDPLS</sequence>
<comment type="caution">
    <text evidence="2">The sequence shown here is derived from an EMBL/GenBank/DDBJ whole genome shotgun (WGS) entry which is preliminary data.</text>
</comment>
<dbReference type="RefSeq" id="WP_382167080.1">
    <property type="nucleotide sequence ID" value="NZ_JBHTBR010000005.1"/>
</dbReference>
<evidence type="ECO:0008006" key="4">
    <source>
        <dbReference type="Google" id="ProtNLM"/>
    </source>
</evidence>
<feature type="chain" id="PRO_5045063732" description="Lipoprotein" evidence="1">
    <location>
        <begin position="24"/>
        <end position="211"/>
    </location>
</feature>
<dbReference type="PROSITE" id="PS51257">
    <property type="entry name" value="PROKAR_LIPOPROTEIN"/>
    <property type="match status" value="1"/>
</dbReference>
<accession>A0ABW2ILR8</accession>
<keyword evidence="1" id="KW-0732">Signal</keyword>